<name>A0A6M2DDA8_XENCH</name>
<comment type="subcellular location">
    <subcellularLocation>
        <location evidence="1">Nucleus</location>
    </subcellularLocation>
</comment>
<dbReference type="EMBL" id="GIIL01000380">
    <property type="protein sequence ID" value="NOV44106.1"/>
    <property type="molecule type" value="Transcribed_RNA"/>
</dbReference>
<evidence type="ECO:0000256" key="1">
    <source>
        <dbReference type="ARBA" id="ARBA00004123"/>
    </source>
</evidence>
<evidence type="ECO:0000256" key="2">
    <source>
        <dbReference type="SAM" id="MobiDB-lite"/>
    </source>
</evidence>
<feature type="compositionally biased region" description="Basic and acidic residues" evidence="2">
    <location>
        <begin position="164"/>
        <end position="178"/>
    </location>
</feature>
<feature type="region of interest" description="Disordered" evidence="2">
    <location>
        <begin position="119"/>
        <end position="151"/>
    </location>
</feature>
<sequence length="191" mass="21282">MCDLSDYERGQIVGARLAGASVTKTSKLFNVSRATVSTIMTAYTKHGKTSSAKRNSGRNPKLTDTDRRTLKTIVARQQKTTASKVTAELNTYLTDTVSTKTVRRELHKANIHLATVEAEELDEKAHGEDPPENEEIATTESPNEKGIVRPFSINEDLLAELKRRWEEAKKGEPHHQEAPESANEETESSEY</sequence>
<feature type="region of interest" description="Disordered" evidence="2">
    <location>
        <begin position="46"/>
        <end position="65"/>
    </location>
</feature>
<organism evidence="3">
    <name type="scientific">Xenopsylla cheopis</name>
    <name type="common">Oriental rat flea</name>
    <name type="synonym">Pulex cheopis</name>
    <dbReference type="NCBI Taxonomy" id="163159"/>
    <lineage>
        <taxon>Eukaryota</taxon>
        <taxon>Metazoa</taxon>
        <taxon>Ecdysozoa</taxon>
        <taxon>Arthropoda</taxon>
        <taxon>Hexapoda</taxon>
        <taxon>Insecta</taxon>
        <taxon>Pterygota</taxon>
        <taxon>Neoptera</taxon>
        <taxon>Endopterygota</taxon>
        <taxon>Siphonaptera</taxon>
        <taxon>Pulicidae</taxon>
        <taxon>Xenopsyllinae</taxon>
        <taxon>Xenopsylla</taxon>
    </lineage>
</organism>
<dbReference type="InterPro" id="IPR009057">
    <property type="entry name" value="Homeodomain-like_sf"/>
</dbReference>
<dbReference type="Gene3D" id="1.10.10.10">
    <property type="entry name" value="Winged helix-like DNA-binding domain superfamily/Winged helix DNA-binding domain"/>
    <property type="match status" value="1"/>
</dbReference>
<dbReference type="AlphaFoldDB" id="A0A6M2DDA8"/>
<dbReference type="GO" id="GO:0005634">
    <property type="term" value="C:nucleus"/>
    <property type="evidence" value="ECO:0007669"/>
    <property type="project" value="UniProtKB-SubCell"/>
</dbReference>
<feature type="compositionally biased region" description="Polar residues" evidence="2">
    <location>
        <begin position="49"/>
        <end position="58"/>
    </location>
</feature>
<feature type="compositionally biased region" description="Acidic residues" evidence="2">
    <location>
        <begin position="182"/>
        <end position="191"/>
    </location>
</feature>
<proteinExistence type="predicted"/>
<dbReference type="SUPFAM" id="SSF46689">
    <property type="entry name" value="Homeodomain-like"/>
    <property type="match status" value="1"/>
</dbReference>
<evidence type="ECO:0000313" key="3">
    <source>
        <dbReference type="EMBL" id="NOV44106.1"/>
    </source>
</evidence>
<reference evidence="3" key="1">
    <citation type="submission" date="2020-03" db="EMBL/GenBank/DDBJ databases">
        <title>Transcriptomic Profiling of the Digestive Tract of the Rat Flea, Xenopsylla cheopis, Following Blood Feeding and Infection with Yersinia pestis.</title>
        <authorList>
            <person name="Bland D.M."/>
            <person name="Martens C.A."/>
            <person name="Virtaneva K."/>
            <person name="Kanakabandi K."/>
            <person name="Long D."/>
            <person name="Rosenke R."/>
            <person name="Saturday G.A."/>
            <person name="Hoyt F.H."/>
            <person name="Bruno D.P."/>
            <person name="Ribeiro J.M.C."/>
            <person name="Hinnebusch J."/>
        </authorList>
    </citation>
    <scope>NUCLEOTIDE SEQUENCE</scope>
</reference>
<accession>A0A6M2DDA8</accession>
<dbReference type="InterPro" id="IPR036388">
    <property type="entry name" value="WH-like_DNA-bd_sf"/>
</dbReference>
<dbReference type="Pfam" id="PF13384">
    <property type="entry name" value="HTH_23"/>
    <property type="match status" value="1"/>
</dbReference>
<protein>
    <submittedName>
        <fullName evidence="3">Putative transposable element</fullName>
    </submittedName>
</protein>
<feature type="region of interest" description="Disordered" evidence="2">
    <location>
        <begin position="164"/>
        <end position="191"/>
    </location>
</feature>